<dbReference type="EMBL" id="JAHQCX010000002">
    <property type="protein sequence ID" value="MBU9725285.1"/>
    <property type="molecule type" value="Genomic_DNA"/>
</dbReference>
<feature type="transmembrane region" description="Helical" evidence="1">
    <location>
        <begin position="325"/>
        <end position="349"/>
    </location>
</feature>
<gene>
    <name evidence="2" type="ORF">KTH90_04570</name>
</gene>
<protein>
    <submittedName>
        <fullName evidence="2">Glycoside-pentoside-hexuronide (GPH):cation symporter</fullName>
    </submittedName>
</protein>
<dbReference type="SUPFAM" id="SSF103473">
    <property type="entry name" value="MFS general substrate transporter"/>
    <property type="match status" value="1"/>
</dbReference>
<proteinExistence type="predicted"/>
<keyword evidence="1" id="KW-1133">Transmembrane helix</keyword>
<feature type="transmembrane region" description="Helical" evidence="1">
    <location>
        <begin position="236"/>
        <end position="256"/>
    </location>
</feature>
<feature type="transmembrane region" description="Helical" evidence="1">
    <location>
        <begin position="411"/>
        <end position="436"/>
    </location>
</feature>
<dbReference type="Gene3D" id="1.20.1250.20">
    <property type="entry name" value="MFS general substrate transporter like domains"/>
    <property type="match status" value="2"/>
</dbReference>
<reference evidence="2 3" key="1">
    <citation type="submission" date="2021-06" db="EMBL/GenBank/DDBJ databases">
        <title>Description of novel taxa of the family Lachnospiraceae.</title>
        <authorList>
            <person name="Chaplin A.V."/>
            <person name="Sokolova S.R."/>
            <person name="Pikina A.P."/>
            <person name="Korzhanova M."/>
            <person name="Belova V."/>
            <person name="Korostin D."/>
            <person name="Efimov B.A."/>
        </authorList>
    </citation>
    <scope>NUCLEOTIDE SEQUENCE [LARGE SCALE GENOMIC DNA]</scope>
    <source>
        <strain evidence="2 3">ASD4241</strain>
    </source>
</reference>
<dbReference type="InterPro" id="IPR001927">
    <property type="entry name" value="Na/Gal_symport"/>
</dbReference>
<dbReference type="InterPro" id="IPR039672">
    <property type="entry name" value="MFS_2"/>
</dbReference>
<feature type="transmembrane region" description="Helical" evidence="1">
    <location>
        <begin position="88"/>
        <end position="108"/>
    </location>
</feature>
<comment type="caution">
    <text evidence="2">The sequence shown here is derived from an EMBL/GenBank/DDBJ whole genome shotgun (WGS) entry which is preliminary data.</text>
</comment>
<feature type="transmembrane region" description="Helical" evidence="1">
    <location>
        <begin position="378"/>
        <end position="399"/>
    </location>
</feature>
<feature type="transmembrane region" description="Helical" evidence="1">
    <location>
        <begin position="186"/>
        <end position="205"/>
    </location>
</feature>
<dbReference type="Proteomes" id="UP001314681">
    <property type="component" value="Unassembled WGS sequence"/>
</dbReference>
<feature type="transmembrane region" description="Helical" evidence="1">
    <location>
        <begin position="31"/>
        <end position="55"/>
    </location>
</feature>
<keyword evidence="1" id="KW-0812">Transmembrane</keyword>
<dbReference type="InterPro" id="IPR036259">
    <property type="entry name" value="MFS_trans_sf"/>
</dbReference>
<evidence type="ECO:0000313" key="3">
    <source>
        <dbReference type="Proteomes" id="UP001314681"/>
    </source>
</evidence>
<keyword evidence="3" id="KW-1185">Reference proteome</keyword>
<feature type="transmembrane region" description="Helical" evidence="1">
    <location>
        <begin position="301"/>
        <end position="319"/>
    </location>
</feature>
<feature type="transmembrane region" description="Helical" evidence="1">
    <location>
        <begin position="156"/>
        <end position="174"/>
    </location>
</feature>
<name>A0ABS6K434_9FIRM</name>
<dbReference type="PANTHER" id="PTHR11328:SF24">
    <property type="entry name" value="MAJOR FACILITATOR SUPERFAMILY (MFS) PROFILE DOMAIN-CONTAINING PROTEIN"/>
    <property type="match status" value="1"/>
</dbReference>
<evidence type="ECO:0000313" key="2">
    <source>
        <dbReference type="EMBL" id="MBU9725285.1"/>
    </source>
</evidence>
<organism evidence="2 3">
    <name type="scientific">Diplocloster modestus</name>
    <dbReference type="NCBI Taxonomy" id="2850322"/>
    <lineage>
        <taxon>Bacteria</taxon>
        <taxon>Bacillati</taxon>
        <taxon>Bacillota</taxon>
        <taxon>Clostridia</taxon>
        <taxon>Lachnospirales</taxon>
        <taxon>Lachnospiraceae</taxon>
        <taxon>Diplocloster</taxon>
    </lineage>
</organism>
<dbReference type="PANTHER" id="PTHR11328">
    <property type="entry name" value="MAJOR FACILITATOR SUPERFAMILY DOMAIN-CONTAINING PROTEIN"/>
    <property type="match status" value="1"/>
</dbReference>
<dbReference type="Pfam" id="PF13347">
    <property type="entry name" value="MFS_2"/>
    <property type="match status" value="1"/>
</dbReference>
<evidence type="ECO:0000256" key="1">
    <source>
        <dbReference type="SAM" id="Phobius"/>
    </source>
</evidence>
<accession>A0ABS6K434</accession>
<dbReference type="NCBIfam" id="TIGR00792">
    <property type="entry name" value="gph"/>
    <property type="match status" value="1"/>
</dbReference>
<feature type="transmembrane region" description="Helical" evidence="1">
    <location>
        <begin position="114"/>
        <end position="135"/>
    </location>
</feature>
<feature type="transmembrane region" description="Helical" evidence="1">
    <location>
        <begin position="268"/>
        <end position="289"/>
    </location>
</feature>
<keyword evidence="1" id="KW-0472">Membrane</keyword>
<sequence length="454" mass="50052">MKKIRPFGALDQLGYTFGELGNNFLFAFMEAFFLTFCTYALGISPFFMGTLFLFARLWDAVNDPILGSFPDRWKIGKGTDRFKPYIKLALPPIFIFAICCFIDISSWVSVVKHIWISAAYILYGMSYTALTMPYGSLSNVITSDNLERTKLSRARGLGGLLTAIPMTIAPIFLFNKDTGAVSTTGFFGVAVVFASMTVICYFVLLKCTVERVEIPSSNVKYNFGHVIKTSLKSRPLVGAMVAAFGGMLAITGQTGLGSFLYKEYYGNPQILSIASFLSLPMILILFPIVPVLEKKFGKRKVIVSVTSFGLILSAILFLVPIANPYLYLVLNIFATLGNQLLVMFIWAVVNDCIDYMEYTTSERNTGTVYSIFTFSRKLGSTFAATFSSYALGWVGYQSAAAQQLPGVAGNIRYLCTAIPLISTALIVVGMGVIYNLKKEDSEKINQILKQAKEA</sequence>
<dbReference type="RefSeq" id="WP_158349908.1">
    <property type="nucleotide sequence ID" value="NZ_JAHQCX010000002.1"/>
</dbReference>